<name>A0A0C1L332_9BACT</name>
<evidence type="ECO:0000313" key="7">
    <source>
        <dbReference type="EMBL" id="KIC93996.1"/>
    </source>
</evidence>
<evidence type="ECO:0000256" key="4">
    <source>
        <dbReference type="ARBA" id="ARBA00022842"/>
    </source>
</evidence>
<comment type="catalytic activity">
    <reaction evidence="6">
        <text>D-fructose + ATP = D-fructose 6-phosphate + ADP + H(+)</text>
        <dbReference type="Rhea" id="RHEA:16125"/>
        <dbReference type="ChEBI" id="CHEBI:15378"/>
        <dbReference type="ChEBI" id="CHEBI:30616"/>
        <dbReference type="ChEBI" id="CHEBI:37721"/>
        <dbReference type="ChEBI" id="CHEBI:61527"/>
        <dbReference type="ChEBI" id="CHEBI:456216"/>
        <dbReference type="EC" id="2.7.1.4"/>
    </reaction>
</comment>
<evidence type="ECO:0000313" key="8">
    <source>
        <dbReference type="Proteomes" id="UP000031408"/>
    </source>
</evidence>
<keyword evidence="8" id="KW-1185">Reference proteome</keyword>
<dbReference type="InterPro" id="IPR011051">
    <property type="entry name" value="RmlC_Cupin_sf"/>
</dbReference>
<dbReference type="InterPro" id="IPR051804">
    <property type="entry name" value="Carb_Metab_Reg_Kinase/Isom"/>
</dbReference>
<keyword evidence="3" id="KW-0862">Zinc</keyword>
<dbReference type="Gene3D" id="3.30.420.40">
    <property type="match status" value="2"/>
</dbReference>
<evidence type="ECO:0000256" key="6">
    <source>
        <dbReference type="ARBA" id="ARBA00048451"/>
    </source>
</evidence>
<proteinExistence type="predicted"/>
<dbReference type="PANTHER" id="PTHR42742">
    <property type="entry name" value="TRANSCRIPTIONAL REPRESSOR MPRA"/>
    <property type="match status" value="1"/>
</dbReference>
<keyword evidence="4" id="KW-0460">Magnesium</keyword>
<comment type="caution">
    <text evidence="7">The sequence shown here is derived from an EMBL/GenBank/DDBJ whole genome shotgun (WGS) entry which is preliminary data.</text>
</comment>
<dbReference type="EC" id="2.7.1.4" evidence="5"/>
<dbReference type="InterPro" id="IPR043129">
    <property type="entry name" value="ATPase_NBD"/>
</dbReference>
<evidence type="ECO:0000256" key="1">
    <source>
        <dbReference type="ARBA" id="ARBA00001946"/>
    </source>
</evidence>
<dbReference type="GO" id="GO:0046872">
    <property type="term" value="F:metal ion binding"/>
    <property type="evidence" value="ECO:0007669"/>
    <property type="project" value="UniProtKB-KW"/>
</dbReference>
<gene>
    <name evidence="7" type="ORF">OI18_13285</name>
</gene>
<dbReference type="RefSeq" id="WP_039140495.1">
    <property type="nucleotide sequence ID" value="NZ_JSVC01000015.1"/>
</dbReference>
<dbReference type="PANTHER" id="PTHR42742:SF3">
    <property type="entry name" value="FRUCTOKINASE"/>
    <property type="match status" value="1"/>
</dbReference>
<sequence>MSTNSKRIGIDIGGSHISAAVLSNTGGDWQLSSKKRLLLNSQDSAGNIATALGNCIKELTAGGWEPEAVGIAFPGPFDYENGISAVRNVGGKFEQTFGLHIRQTVEDFTGLRQTIFKFSNDASCFATGAYSILRLKSKRTVFITLGTGFGSAFMKDAELLDIHPNLPASGAFYDQDFLDAKADDYFSTRWILNAYAQRTGNQVSSVKELVESASTDARGVMEQLGENLGRFLQPWLEKFQCDELVIGGNIAKAFSQFGPSLKLELGTLVDKINISICENTEDCIITGAAIVAGKETHSTSNKIMRKSSQEILTTTVTTNETGAYDIYPSFSSGEKVYKGFDTLAAELAGEKLIVVDGYGGVIWETFREKLHAELSRYDKIVFWYNINTCLKSADEIQAMIAESINGDDPVFGTKYAGNLRDFFDEQKLKLINPDPAADICIIYGTGAALTGIQGKLLYADVPKNEIQLRMRAGSILNLGANDSSESTQMYKRFYFVDWPVLNKHKAQLLATFDYIIDEQRIEEITWMTGTAFRSTLNQMLKQPFRARPWFEPGVWGGDWMKNHFRQLNQEEINYAWSFELITPENGVIIEGQNNLLEFSFDFLLYSDKEKLLGKAAKRFGTDFPIRFDFLDTFDGGNLSVQCHPRPAYIKEHFGENFTQDETYYILDCKPDAVVYLGFQESFDQEEFETALIAAQEKGIEMDVEKYVQKLPANKHDLFLIPNGTIHASGKNNLVLEISSTPYIFTFKMYDWMRLDLNNQPRPINIDHGMKNLYFDRKGEYVTEKLVSHPVTEAEFEGGKKIKLPTHEEHFYAVYRYEFTGSVKIDTNNQCHICMLVEGKSISVTANGNASTFHFAETFVVPAFTGNYEVINNGGGTAFLVVAHVKDEHC</sequence>
<evidence type="ECO:0000256" key="2">
    <source>
        <dbReference type="ARBA" id="ARBA00022723"/>
    </source>
</evidence>
<dbReference type="CDD" id="cd07010">
    <property type="entry name" value="cupin_PMI_type_I_N_bac"/>
    <property type="match status" value="1"/>
</dbReference>
<evidence type="ECO:0000256" key="3">
    <source>
        <dbReference type="ARBA" id="ARBA00022833"/>
    </source>
</evidence>
<dbReference type="CDD" id="cd23763">
    <property type="entry name" value="ASKHA_ATPase_ROK"/>
    <property type="match status" value="1"/>
</dbReference>
<keyword evidence="2" id="KW-0479">Metal-binding</keyword>
<dbReference type="OrthoDB" id="9808275at2"/>
<protein>
    <recommendedName>
        <fullName evidence="5">fructokinase</fullName>
        <ecNumber evidence="5">2.7.1.4</ecNumber>
    </recommendedName>
</protein>
<dbReference type="AlphaFoldDB" id="A0A0C1L332"/>
<reference evidence="7 8" key="1">
    <citation type="submission" date="2014-11" db="EMBL/GenBank/DDBJ databases">
        <title>Genome sequence of Flavihumibacter solisilvae 3-3.</title>
        <authorList>
            <person name="Zhou G."/>
            <person name="Li M."/>
            <person name="Wang G."/>
        </authorList>
    </citation>
    <scope>NUCLEOTIDE SEQUENCE [LARGE SCALE GENOMIC DNA]</scope>
    <source>
        <strain evidence="7 8">3-3</strain>
    </source>
</reference>
<evidence type="ECO:0000256" key="5">
    <source>
        <dbReference type="ARBA" id="ARBA00038887"/>
    </source>
</evidence>
<dbReference type="InterPro" id="IPR014710">
    <property type="entry name" value="RmlC-like_jellyroll"/>
</dbReference>
<dbReference type="SUPFAM" id="SSF53067">
    <property type="entry name" value="Actin-like ATPase domain"/>
    <property type="match status" value="1"/>
</dbReference>
<dbReference type="Pfam" id="PF00480">
    <property type="entry name" value="ROK"/>
    <property type="match status" value="1"/>
</dbReference>
<comment type="cofactor">
    <cofactor evidence="1">
        <name>Mg(2+)</name>
        <dbReference type="ChEBI" id="CHEBI:18420"/>
    </cofactor>
</comment>
<accession>A0A0C1L332</accession>
<dbReference type="GO" id="GO:0008865">
    <property type="term" value="F:fructokinase activity"/>
    <property type="evidence" value="ECO:0007669"/>
    <property type="project" value="UniProtKB-EC"/>
</dbReference>
<dbReference type="Gene3D" id="2.60.120.10">
    <property type="entry name" value="Jelly Rolls"/>
    <property type="match status" value="2"/>
</dbReference>
<organism evidence="7 8">
    <name type="scientific">Flavihumibacter solisilvae</name>
    <dbReference type="NCBI Taxonomy" id="1349421"/>
    <lineage>
        <taxon>Bacteria</taxon>
        <taxon>Pseudomonadati</taxon>
        <taxon>Bacteroidota</taxon>
        <taxon>Chitinophagia</taxon>
        <taxon>Chitinophagales</taxon>
        <taxon>Chitinophagaceae</taxon>
        <taxon>Flavihumibacter</taxon>
    </lineage>
</organism>
<dbReference type="Proteomes" id="UP000031408">
    <property type="component" value="Unassembled WGS sequence"/>
</dbReference>
<dbReference type="SUPFAM" id="SSF51182">
    <property type="entry name" value="RmlC-like cupins"/>
    <property type="match status" value="1"/>
</dbReference>
<dbReference type="EMBL" id="JSVC01000015">
    <property type="protein sequence ID" value="KIC93996.1"/>
    <property type="molecule type" value="Genomic_DNA"/>
</dbReference>
<dbReference type="InterPro" id="IPR000600">
    <property type="entry name" value="ROK"/>
</dbReference>
<dbReference type="STRING" id="1349421.OI18_13285"/>